<dbReference type="NCBIfam" id="TIGR04183">
    <property type="entry name" value="Por_Secre_tail"/>
    <property type="match status" value="1"/>
</dbReference>
<evidence type="ECO:0000259" key="3">
    <source>
        <dbReference type="Pfam" id="PF00082"/>
    </source>
</evidence>
<dbReference type="PROSITE" id="PS51892">
    <property type="entry name" value="SUBTILASE"/>
    <property type="match status" value="1"/>
</dbReference>
<evidence type="ECO:0000313" key="4">
    <source>
        <dbReference type="EMBL" id="RYU77939.1"/>
    </source>
</evidence>
<proteinExistence type="inferred from homology"/>
<dbReference type="SUPFAM" id="SSF49785">
    <property type="entry name" value="Galactose-binding domain-like"/>
    <property type="match status" value="1"/>
</dbReference>
<keyword evidence="5" id="KW-1185">Reference proteome</keyword>
<name>A0A4Q5L8G1_9BACT</name>
<evidence type="ECO:0000256" key="1">
    <source>
        <dbReference type="ARBA" id="ARBA00011073"/>
    </source>
</evidence>
<dbReference type="InterPro" id="IPR051048">
    <property type="entry name" value="Peptidase_S8/S53_subtilisin"/>
</dbReference>
<dbReference type="CDD" id="cd04842">
    <property type="entry name" value="Peptidases_S8_Kp43_protease"/>
    <property type="match status" value="1"/>
</dbReference>
<dbReference type="AlphaFoldDB" id="A0A4Q5L8G1"/>
<dbReference type="Gene3D" id="3.40.50.200">
    <property type="entry name" value="Peptidase S8/S53 domain"/>
    <property type="match status" value="1"/>
</dbReference>
<sequence>MVFCLHLVLTTRGVVRPFPLSHQLVCFMSAAIFCRAGVLIALFAFGGFSAGAQQVALVASRLAPGLETGNARRTLRVSVTDETGFRRWLLQNYPQAQVRPEATHRQLLRVQGVMGAVLAACPWVSFVEAADRQARPERQLNGADLTVNSVTAVHARYPQLTGQGLTVSVKESPLDNDDIDFKGRLVNPDPKAETLNSHSTIMTTLIAGGGNSSPNGKGAAWQARIAQSSYDNLLPDDGPGLAGQGVSVQNHSYGVPTVESFYGQEARAYDQQARQYPTLLHVFSSGNFGSQPGPAGPYAGLPNTGNLSGEFKNSKNSLSVGATDAAGVVGRLSSRGPAADGRLKPELVAYGDGGTSDAASLVSGVSLLTQHAYRQQRGALPSAALVKAVLLNTADDVERPNVDFVAGYGQVDALGAVQTMLDGRFAEGTVAQGQEQVIAVTVPAGAHRLKITLAWSDPEATVNAATALVNDLDLSLVRPADGQRWLPWTLSAYPHLDSLALPARRRANHRDNAEQITVDLPTAGTYQVRVRGYQLGQGPQAFSIAYEIEQGLTWVHPTKARNLRAAEATRLRWQWAGPATAARLEYRPVGQTAWSVVKASLDLAQQNFLWTAPDTYEAAQFRLLTGTETIVSDTFFVARPLNLTVGYACADETLLTWPRVPGATQYQVYQLGASQLQPFQVVTDTMLLLTPAQAATRYYAVAPIVQGRVGERGSTVDITQTAFGCYVRSFLPRQTVMDTVQFNLTLGSTYRLQAITLERRPVGGEFVGVQTLTTNLPLTTRLTDPQPLLGRAEYRVRLPLSTGQTVFSQIEEIYHVPAIDDVQVYPVPVTAGKLLTIVGPPDQVLRVRLFDLAGRLQHDVTTDTSIIKTLETYTLRPGTYLLRISLPGGREVTRRILVL</sequence>
<dbReference type="InterPro" id="IPR036852">
    <property type="entry name" value="Peptidase_S8/S53_dom_sf"/>
</dbReference>
<organism evidence="4 5">
    <name type="scientific">Hymenobacter persicinus</name>
    <dbReference type="NCBI Taxonomy" id="2025506"/>
    <lineage>
        <taxon>Bacteria</taxon>
        <taxon>Pseudomonadati</taxon>
        <taxon>Bacteroidota</taxon>
        <taxon>Cytophagia</taxon>
        <taxon>Cytophagales</taxon>
        <taxon>Hymenobacteraceae</taxon>
        <taxon>Hymenobacter</taxon>
    </lineage>
</organism>
<accession>A0A4Q5L8G1</accession>
<feature type="domain" description="Peptidase S8/S53" evidence="3">
    <location>
        <begin position="162"/>
        <end position="409"/>
    </location>
</feature>
<evidence type="ECO:0000256" key="2">
    <source>
        <dbReference type="PROSITE-ProRule" id="PRU01240"/>
    </source>
</evidence>
<reference evidence="4 5" key="1">
    <citation type="submission" date="2019-02" db="EMBL/GenBank/DDBJ databases">
        <title>Bacterial novel species isolated from soil.</title>
        <authorList>
            <person name="Jung H.-Y."/>
        </authorList>
    </citation>
    <scope>NUCLEOTIDE SEQUENCE [LARGE SCALE GENOMIC DNA]</scope>
    <source>
        <strain evidence="4 5">1-3-3-3</strain>
    </source>
</reference>
<dbReference type="InterPro" id="IPR008979">
    <property type="entry name" value="Galactose-bd-like_sf"/>
</dbReference>
<dbReference type="InterPro" id="IPR034058">
    <property type="entry name" value="TagA/B/C/D_pept_dom"/>
</dbReference>
<dbReference type="Pfam" id="PF00082">
    <property type="entry name" value="Peptidase_S8"/>
    <property type="match status" value="1"/>
</dbReference>
<dbReference type="InterPro" id="IPR000209">
    <property type="entry name" value="Peptidase_S8/S53_dom"/>
</dbReference>
<protein>
    <submittedName>
        <fullName evidence="4">T9SS type A sorting domain-containing protein</fullName>
    </submittedName>
</protein>
<dbReference type="EMBL" id="SEWE01000039">
    <property type="protein sequence ID" value="RYU77939.1"/>
    <property type="molecule type" value="Genomic_DNA"/>
</dbReference>
<gene>
    <name evidence="4" type="ORF">EWM57_16140</name>
</gene>
<dbReference type="SUPFAM" id="SSF52743">
    <property type="entry name" value="Subtilisin-like"/>
    <property type="match status" value="1"/>
</dbReference>
<dbReference type="PANTHER" id="PTHR43399">
    <property type="entry name" value="SUBTILISIN-RELATED"/>
    <property type="match status" value="1"/>
</dbReference>
<comment type="caution">
    <text evidence="4">The sequence shown here is derived from an EMBL/GenBank/DDBJ whole genome shotgun (WGS) entry which is preliminary data.</text>
</comment>
<dbReference type="GO" id="GO:0006508">
    <property type="term" value="P:proteolysis"/>
    <property type="evidence" value="ECO:0007669"/>
    <property type="project" value="InterPro"/>
</dbReference>
<evidence type="ECO:0000313" key="5">
    <source>
        <dbReference type="Proteomes" id="UP000294155"/>
    </source>
</evidence>
<dbReference type="InterPro" id="IPR026444">
    <property type="entry name" value="Secre_tail"/>
</dbReference>
<comment type="caution">
    <text evidence="2">Lacks conserved residue(s) required for the propagation of feature annotation.</text>
</comment>
<dbReference type="Proteomes" id="UP000294155">
    <property type="component" value="Unassembled WGS sequence"/>
</dbReference>
<dbReference type="PANTHER" id="PTHR43399:SF4">
    <property type="entry name" value="CELL WALL-ASSOCIATED PROTEASE"/>
    <property type="match status" value="1"/>
</dbReference>
<dbReference type="Gene3D" id="2.60.120.380">
    <property type="match status" value="1"/>
</dbReference>
<comment type="similarity">
    <text evidence="1 2">Belongs to the peptidase S8 family.</text>
</comment>
<dbReference type="GO" id="GO:0004252">
    <property type="term" value="F:serine-type endopeptidase activity"/>
    <property type="evidence" value="ECO:0007669"/>
    <property type="project" value="InterPro"/>
</dbReference>
<dbReference type="OrthoDB" id="9792152at2"/>